<reference evidence="9" key="3">
    <citation type="submission" date="2021-10" db="EMBL/GenBank/DDBJ databases">
        <authorList>
            <person name="Mesa V."/>
        </authorList>
    </citation>
    <scope>NUCLEOTIDE SEQUENCE</scope>
    <source>
        <strain evidence="9">CC3_PB</strain>
    </source>
</reference>
<dbReference type="OrthoDB" id="9805788at2"/>
<feature type="transmembrane region" description="Helical" evidence="8">
    <location>
        <begin position="221"/>
        <end position="239"/>
    </location>
</feature>
<feature type="transmembrane region" description="Helical" evidence="8">
    <location>
        <begin position="408"/>
        <end position="427"/>
    </location>
</feature>
<dbReference type="Proteomes" id="UP000789738">
    <property type="component" value="Unassembled WGS sequence"/>
</dbReference>
<dbReference type="EMBL" id="PDCJ01000001">
    <property type="protein sequence ID" value="PEG32536.1"/>
    <property type="molecule type" value="Genomic_DNA"/>
</dbReference>
<dbReference type="PANTHER" id="PTHR13285">
    <property type="entry name" value="ACYLTRANSFERASE"/>
    <property type="match status" value="1"/>
</dbReference>
<evidence type="ECO:0000256" key="8">
    <source>
        <dbReference type="SAM" id="Phobius"/>
    </source>
</evidence>
<evidence type="ECO:0000256" key="5">
    <source>
        <dbReference type="ARBA" id="ARBA00022989"/>
    </source>
</evidence>
<feature type="transmembrane region" description="Helical" evidence="8">
    <location>
        <begin position="310"/>
        <end position="339"/>
    </location>
</feature>
<evidence type="ECO:0000256" key="4">
    <source>
        <dbReference type="ARBA" id="ARBA00022692"/>
    </source>
</evidence>
<evidence type="ECO:0000313" key="13">
    <source>
        <dbReference type="Proteomes" id="UP000220840"/>
    </source>
</evidence>
<reference evidence="12 14" key="2">
    <citation type="submission" date="2018-06" db="EMBL/GenBank/DDBJ databases">
        <authorList>
            <consortium name="IHU Genomes"/>
        </authorList>
    </citation>
    <scope>NUCLEOTIDE SEQUENCE [LARGE SCALE GENOMIC DNA]</scope>
    <source>
        <strain evidence="12 14">NEC25</strain>
    </source>
</reference>
<organism evidence="11 13">
    <name type="scientific">Clostridium neonatale</name>
    <dbReference type="NCBI Taxonomy" id="137838"/>
    <lineage>
        <taxon>Bacteria</taxon>
        <taxon>Bacillati</taxon>
        <taxon>Bacillota</taxon>
        <taxon>Clostridia</taxon>
        <taxon>Eubacteriales</taxon>
        <taxon>Clostridiaceae</taxon>
        <taxon>Clostridium</taxon>
    </lineage>
</organism>
<protein>
    <submittedName>
        <fullName evidence="11">MBOAT family protein</fullName>
    </submittedName>
    <submittedName>
        <fullName evidence="9">Membrane bound O-acyl transferase</fullName>
    </submittedName>
    <submittedName>
        <fullName evidence="12">Peptidoglycan O-acetyltransferase</fullName>
        <ecNumber evidence="12">2.3.1.-</ecNumber>
    </submittedName>
</protein>
<feature type="transmembrane region" description="Helical" evidence="8">
    <location>
        <begin position="6"/>
        <end position="22"/>
    </location>
</feature>
<feature type="transmembrane region" description="Helical" evidence="8">
    <location>
        <begin position="116"/>
        <end position="137"/>
    </location>
</feature>
<dbReference type="InterPro" id="IPR028362">
    <property type="entry name" value="AlgI"/>
</dbReference>
<dbReference type="STRING" id="137838.GCA_001458595_04057"/>
<evidence type="ECO:0000256" key="3">
    <source>
        <dbReference type="ARBA" id="ARBA00022475"/>
    </source>
</evidence>
<dbReference type="InterPro" id="IPR024194">
    <property type="entry name" value="Ac/AlaTfrase_AlgI/DltB"/>
</dbReference>
<name>A0A2A7MLH5_9CLOT</name>
<reference evidence="11 13" key="1">
    <citation type="submission" date="2017-10" db="EMBL/GenBank/DDBJ databases">
        <title>Effective Description of Clostridium neonatale sp. nov. linked to necrotizing enterocolitis in neonates and a clarification of species assignable to the genus Clostridium (Prazmowski 1880) emend. Lawson and Rainey 2016.</title>
        <authorList>
            <person name="Bernard K."/>
            <person name="Burdz T."/>
            <person name="Wiebe D."/>
            <person name="Balcewich B."/>
            <person name="Alfa M."/>
            <person name="Bernier A.-M."/>
        </authorList>
    </citation>
    <scope>NUCLEOTIDE SEQUENCE [LARGE SCALE GENOMIC DNA]</scope>
    <source>
        <strain evidence="11 13">LCDC99A005</strain>
    </source>
</reference>
<reference evidence="10" key="4">
    <citation type="submission" date="2022-10" db="EMBL/GenBank/DDBJ databases">
        <authorList>
            <person name="Aires J."/>
            <person name="Mesa V."/>
        </authorList>
    </citation>
    <scope>NUCLEOTIDE SEQUENCE</scope>
    <source>
        <strain evidence="10">Clostridium neonatale JD116</strain>
    </source>
</reference>
<evidence type="ECO:0000256" key="6">
    <source>
        <dbReference type="ARBA" id="ARBA00023136"/>
    </source>
</evidence>
<dbReference type="GO" id="GO:0005886">
    <property type="term" value="C:plasma membrane"/>
    <property type="evidence" value="ECO:0007669"/>
    <property type="project" value="UniProtKB-SubCell"/>
</dbReference>
<comment type="similarity">
    <text evidence="2 7">Belongs to the membrane-bound acyltransferase family.</text>
</comment>
<evidence type="ECO:0000313" key="11">
    <source>
        <dbReference type="EMBL" id="PEG32536.1"/>
    </source>
</evidence>
<keyword evidence="7 12" id="KW-0012">Acyltransferase</keyword>
<keyword evidence="5 8" id="KW-1133">Transmembrane helix</keyword>
<feature type="transmembrane region" description="Helical" evidence="8">
    <location>
        <begin position="439"/>
        <end position="458"/>
    </location>
</feature>
<evidence type="ECO:0000256" key="2">
    <source>
        <dbReference type="ARBA" id="ARBA00010323"/>
    </source>
</evidence>
<dbReference type="Proteomes" id="UP000220840">
    <property type="component" value="Unassembled WGS sequence"/>
</dbReference>
<dbReference type="AlphaFoldDB" id="A0A2A7MLH5"/>
<dbReference type="Proteomes" id="UP001189143">
    <property type="component" value="Unassembled WGS sequence"/>
</dbReference>
<evidence type="ECO:0000256" key="7">
    <source>
        <dbReference type="PIRNR" id="PIRNR016636"/>
    </source>
</evidence>
<dbReference type="InterPro" id="IPR004299">
    <property type="entry name" value="MBOAT_fam"/>
</dbReference>
<keyword evidence="4 8" id="KW-0812">Transmembrane</keyword>
<dbReference type="GO" id="GO:0042121">
    <property type="term" value="P:alginic acid biosynthetic process"/>
    <property type="evidence" value="ECO:0007669"/>
    <property type="project" value="InterPro"/>
</dbReference>
<keyword evidence="6 7" id="KW-0472">Membrane</keyword>
<evidence type="ECO:0000313" key="9">
    <source>
        <dbReference type="EMBL" id="CAG9704443.1"/>
    </source>
</evidence>
<dbReference type="EMBL" id="UWJD01000003">
    <property type="protein sequence ID" value="VCT85943.1"/>
    <property type="molecule type" value="Genomic_DNA"/>
</dbReference>
<sequence length="466" mass="54276">MVFSNLLFMYVFFPFTLIIYYFSPRKMRNFVILLVSLLFYSWGEPIYINLMLASILIGYIGTIFIDKYKEDKEKSRCILVTTIVIILSTLIFFKYYGFLIDNINLIFGLNLKIRTLPLPLGISFYTFKLISYVVDVYTRKVKVQKNFINFATYVSMFPQLLSGPIVQYSTIENQLTNRKESIQKFSDGVEKFISGLGKKVIIANNIGLIWDQVIGNSISEISILTAWIGIISFTFQIYFDFSGYSDMAIGLGKMFGFDFYENFNYPYISKSITDFWRRWHISLGTWFKDYIYIPLGGNRTGKAKQIRNIFIVWLITGLWHGASWNYIIWGLYFGIILFIEKSGFLKILKKLPGLIRNIYTMFLVIIGWVFFEFTNVKDAFTYIRAMFGANTTGWYDSLSLYLLGTNKTFLILAFICSTPIIGVFIKLFKRNRIGKIITIIFYILIVIIATAYLVGASYNPFLYFKF</sequence>
<dbReference type="RefSeq" id="WP_058296680.1">
    <property type="nucleotide sequence ID" value="NZ_CAMRXG010000015.1"/>
</dbReference>
<dbReference type="PIRSF" id="PIRSF016636">
    <property type="entry name" value="AlgI_DltB"/>
    <property type="match status" value="1"/>
</dbReference>
<feature type="transmembrane region" description="Helical" evidence="8">
    <location>
        <begin position="77"/>
        <end position="96"/>
    </location>
</feature>
<dbReference type="Proteomes" id="UP000431451">
    <property type="component" value="Unassembled WGS sequence"/>
</dbReference>
<dbReference type="PIRSF" id="PIRSF500217">
    <property type="entry name" value="AlgI"/>
    <property type="match status" value="1"/>
</dbReference>
<proteinExistence type="inferred from homology"/>
<evidence type="ECO:0000313" key="12">
    <source>
        <dbReference type="EMBL" id="VCT85943.1"/>
    </source>
</evidence>
<dbReference type="EC" id="2.3.1.-" evidence="12"/>
<dbReference type="GO" id="GO:0016746">
    <property type="term" value="F:acyltransferase activity"/>
    <property type="evidence" value="ECO:0007669"/>
    <property type="project" value="UniProtKB-KW"/>
</dbReference>
<keyword evidence="3 7" id="KW-1003">Cell membrane</keyword>
<evidence type="ECO:0000313" key="10">
    <source>
        <dbReference type="EMBL" id="CAI3631955.1"/>
    </source>
</evidence>
<evidence type="ECO:0000313" key="14">
    <source>
        <dbReference type="Proteomes" id="UP000431451"/>
    </source>
</evidence>
<feature type="transmembrane region" description="Helical" evidence="8">
    <location>
        <begin position="351"/>
        <end position="371"/>
    </location>
</feature>
<feature type="transmembrane region" description="Helical" evidence="8">
    <location>
        <begin position="48"/>
        <end position="65"/>
    </location>
</feature>
<dbReference type="PANTHER" id="PTHR13285:SF18">
    <property type="entry name" value="PROTEIN-CYSTEINE N-PALMITOYLTRANSFERASE RASP"/>
    <property type="match status" value="1"/>
</dbReference>
<keyword evidence="7 9" id="KW-0808">Transferase</keyword>
<gene>
    <name evidence="12" type="primary">patA_7</name>
    <name evidence="10" type="ORF">CNEO2_450022</name>
    <name evidence="9" type="ORF">CNEO_41269</name>
    <name evidence="12" type="ORF">CNEONATNEC25_03546</name>
    <name evidence="11" type="ORF">CQ394_12835</name>
</gene>
<accession>A0A2A7MLH5</accession>
<dbReference type="EMBL" id="CAMTCP010000243">
    <property type="protein sequence ID" value="CAI3631955.1"/>
    <property type="molecule type" value="Genomic_DNA"/>
</dbReference>
<comment type="subcellular location">
    <subcellularLocation>
        <location evidence="1">Cell membrane</location>
        <topology evidence="1">Multi-pass membrane protein</topology>
    </subcellularLocation>
</comment>
<dbReference type="EMBL" id="CAKJVE010000004">
    <property type="protein sequence ID" value="CAG9704443.1"/>
    <property type="molecule type" value="Genomic_DNA"/>
</dbReference>
<dbReference type="Pfam" id="PF03062">
    <property type="entry name" value="MBOAT"/>
    <property type="match status" value="1"/>
</dbReference>
<evidence type="ECO:0000256" key="1">
    <source>
        <dbReference type="ARBA" id="ARBA00004651"/>
    </source>
</evidence>
<keyword evidence="13" id="KW-1185">Reference proteome</keyword>
<dbReference type="InterPro" id="IPR051085">
    <property type="entry name" value="MB_O-acyltransferase"/>
</dbReference>